<keyword evidence="5" id="KW-1185">Reference proteome</keyword>
<organism evidence="3 4">
    <name type="scientific">Alkalibacterium putridalgicola</name>
    <dbReference type="NCBI Taxonomy" id="426703"/>
    <lineage>
        <taxon>Bacteria</taxon>
        <taxon>Bacillati</taxon>
        <taxon>Bacillota</taxon>
        <taxon>Bacilli</taxon>
        <taxon>Lactobacillales</taxon>
        <taxon>Carnobacteriaceae</taxon>
        <taxon>Alkalibacterium</taxon>
    </lineage>
</organism>
<dbReference type="EMBL" id="BJUX01000010">
    <property type="protein sequence ID" value="GEK89071.1"/>
    <property type="molecule type" value="Genomic_DNA"/>
</dbReference>
<dbReference type="Proteomes" id="UP000321425">
    <property type="component" value="Unassembled WGS sequence"/>
</dbReference>
<dbReference type="OrthoDB" id="2334846at2"/>
<feature type="region of interest" description="Disordered" evidence="1">
    <location>
        <begin position="134"/>
        <end position="192"/>
    </location>
</feature>
<proteinExistence type="predicted"/>
<reference evidence="3 4" key="1">
    <citation type="submission" date="2016-10" db="EMBL/GenBank/DDBJ databases">
        <authorList>
            <person name="de Groot N.N."/>
        </authorList>
    </citation>
    <scope>NUCLEOTIDE SEQUENCE [LARGE SCALE GENOMIC DNA]</scope>
    <source>
        <strain evidence="3 4">DSM 19182</strain>
    </source>
</reference>
<dbReference type="STRING" id="426703.SAMN04488100_10721"/>
<evidence type="ECO:0000313" key="2">
    <source>
        <dbReference type="EMBL" id="GEK89071.1"/>
    </source>
</evidence>
<feature type="compositionally biased region" description="Polar residues" evidence="1">
    <location>
        <begin position="154"/>
        <end position="167"/>
    </location>
</feature>
<gene>
    <name evidence="2" type="ORF">APU01nite_11100</name>
    <name evidence="3" type="ORF">SAMN04488100_10721</name>
</gene>
<evidence type="ECO:0000256" key="1">
    <source>
        <dbReference type="SAM" id="MobiDB-lite"/>
    </source>
</evidence>
<dbReference type="EMBL" id="FOBL01000007">
    <property type="protein sequence ID" value="SEL67973.1"/>
    <property type="molecule type" value="Genomic_DNA"/>
</dbReference>
<dbReference type="AlphaFoldDB" id="A0A1H7S647"/>
<evidence type="ECO:0000313" key="5">
    <source>
        <dbReference type="Proteomes" id="UP000321425"/>
    </source>
</evidence>
<dbReference type="RefSeq" id="WP_091487261.1">
    <property type="nucleotide sequence ID" value="NZ_BJUX01000010.1"/>
</dbReference>
<accession>A0A1H7S647</accession>
<name>A0A1H7S647_9LACT</name>
<protein>
    <submittedName>
        <fullName evidence="3">Heat induced stress protein YflT</fullName>
    </submittedName>
</protein>
<evidence type="ECO:0000313" key="3">
    <source>
        <dbReference type="EMBL" id="SEL67973.1"/>
    </source>
</evidence>
<reference evidence="2 5" key="2">
    <citation type="submission" date="2019-07" db="EMBL/GenBank/DDBJ databases">
        <title>Whole genome shotgun sequence of Alkalibacterium putridalgicola NBRC 103243.</title>
        <authorList>
            <person name="Hosoyama A."/>
            <person name="Uohara A."/>
            <person name="Ohji S."/>
            <person name="Ichikawa N."/>
        </authorList>
    </citation>
    <scope>NUCLEOTIDE SEQUENCE [LARGE SCALE GENOMIC DNA]</scope>
    <source>
        <strain evidence="2 5">NBRC 103243</strain>
    </source>
</reference>
<sequence length="192" mass="21776">MVNSNKTVVGTYPTQDEALEVVSKLKNEGYPKNDIILYSNEEQSNALAHYEAHDVVVDPDNTAKTKKYKDTKDQSTWDKIKDAFVTDTYDHETEKKRDAYNQDNDFLYPYRNDIANGHFVVAVENYRGQPTERAADAGNTAAMPSDTGVIDDPGNTSAMPSDTGRSTDLNKDMTTENREFNRADETRDRYKR</sequence>
<evidence type="ECO:0000313" key="4">
    <source>
        <dbReference type="Proteomes" id="UP000198548"/>
    </source>
</evidence>
<feature type="compositionally biased region" description="Basic and acidic residues" evidence="1">
    <location>
        <begin position="168"/>
        <end position="192"/>
    </location>
</feature>
<dbReference type="Proteomes" id="UP000198548">
    <property type="component" value="Unassembled WGS sequence"/>
</dbReference>